<sequence length="65" mass="7606">MKKMFCKDEKRIDSSKFSSPQEYWVSVYGKDFFKHLSPQGFFFGVSGKGIEIHKNSRMSSKFTVE</sequence>
<evidence type="ECO:0000313" key="1">
    <source>
        <dbReference type="EMBL" id="QNO18898.1"/>
    </source>
</evidence>
<organism evidence="1 2">
    <name type="scientific">Caproicibacterium amylolyticum</name>
    <dbReference type="NCBI Taxonomy" id="2766537"/>
    <lineage>
        <taxon>Bacteria</taxon>
        <taxon>Bacillati</taxon>
        <taxon>Bacillota</taxon>
        <taxon>Clostridia</taxon>
        <taxon>Eubacteriales</taxon>
        <taxon>Oscillospiraceae</taxon>
        <taxon>Caproicibacterium</taxon>
    </lineage>
</organism>
<proteinExistence type="predicted"/>
<name>A0A7G9WJN6_9FIRM</name>
<accession>A0A7G9WJN6</accession>
<reference evidence="1 2" key="1">
    <citation type="submission" date="2020-08" db="EMBL/GenBank/DDBJ databases">
        <authorList>
            <person name="Ren C."/>
            <person name="Gu Y."/>
            <person name="Xu Y."/>
        </authorList>
    </citation>
    <scope>NUCLEOTIDE SEQUENCE [LARGE SCALE GENOMIC DNA]</scope>
    <source>
        <strain evidence="1 2">LBM18003</strain>
    </source>
</reference>
<dbReference type="RefSeq" id="WP_212507967.1">
    <property type="nucleotide sequence ID" value="NZ_CP060696.1"/>
</dbReference>
<keyword evidence="2" id="KW-1185">Reference proteome</keyword>
<dbReference type="EMBL" id="CP060696">
    <property type="protein sequence ID" value="QNO18898.1"/>
    <property type="molecule type" value="Genomic_DNA"/>
</dbReference>
<dbReference type="KEGG" id="caml:H6X83_04520"/>
<evidence type="ECO:0000313" key="2">
    <source>
        <dbReference type="Proteomes" id="UP000516046"/>
    </source>
</evidence>
<gene>
    <name evidence="1" type="ORF">H6X83_04520</name>
</gene>
<dbReference type="AlphaFoldDB" id="A0A7G9WJN6"/>
<dbReference type="Proteomes" id="UP000516046">
    <property type="component" value="Chromosome"/>
</dbReference>
<protein>
    <submittedName>
        <fullName evidence="1">Uncharacterized protein</fullName>
    </submittedName>
</protein>